<dbReference type="GO" id="GO:0004197">
    <property type="term" value="F:cysteine-type endopeptidase activity"/>
    <property type="evidence" value="ECO:0007669"/>
    <property type="project" value="InterPro"/>
</dbReference>
<dbReference type="Pfam" id="PF03543">
    <property type="entry name" value="Peptidase_C58"/>
    <property type="match status" value="1"/>
</dbReference>
<accession>A0A1G9CQS7</accession>
<evidence type="ECO:0000313" key="6">
    <source>
        <dbReference type="Proteomes" id="UP000198706"/>
    </source>
</evidence>
<keyword evidence="1" id="KW-0645">Protease</keyword>
<evidence type="ECO:0000256" key="2">
    <source>
        <dbReference type="ARBA" id="ARBA00022801"/>
    </source>
</evidence>
<dbReference type="EMBL" id="FNFD01000008">
    <property type="protein sequence ID" value="SDK54040.1"/>
    <property type="molecule type" value="Genomic_DNA"/>
</dbReference>
<dbReference type="Proteomes" id="UP000198706">
    <property type="component" value="Unassembled WGS sequence"/>
</dbReference>
<sequence>MWSDLVAMAKCSFTWPFDQYEFKKALFKKSPEIKAAMDKPESGLCFGLSLSWCQQRLQGKTDKTFFTELPQWKDNSLFLRSLALQSIEQLRHPGGLDKDVERCAALAGLECVSIDSKQTVHRIACRLEKPFAERLDALLGDDAQPRCLLLMTDRHALALFKDQDRQLHFFDPNCGVISSTHDNKLNMYLLIHSMLEAGDDLWNDKHRRTPRFLMAAELQLPAARQEGIRPLHTLSLSQASTSRS</sequence>
<keyword evidence="2" id="KW-0378">Hydrolase</keyword>
<dbReference type="InterPro" id="IPR038765">
    <property type="entry name" value="Papain-like_cys_pep_sf"/>
</dbReference>
<gene>
    <name evidence="5" type="ORF">SAMN05216186_10831</name>
</gene>
<proteinExistence type="predicted"/>
<dbReference type="AlphaFoldDB" id="A0A1G9CQS7"/>
<dbReference type="InterPro" id="IPR006473">
    <property type="entry name" value="Peptidase_C58_Yopt"/>
</dbReference>
<protein>
    <submittedName>
        <fullName evidence="5">Virulence surface antigen</fullName>
    </submittedName>
</protein>
<evidence type="ECO:0000313" key="5">
    <source>
        <dbReference type="EMBL" id="SDK54040.1"/>
    </source>
</evidence>
<dbReference type="CDD" id="cd20499">
    <property type="entry name" value="HopN1-like"/>
    <property type="match status" value="1"/>
</dbReference>
<name>A0A1G9CQS7_9PSED</name>
<evidence type="ECO:0000256" key="1">
    <source>
        <dbReference type="ARBA" id="ARBA00022670"/>
    </source>
</evidence>
<keyword evidence="3" id="KW-0788">Thiol protease</keyword>
<feature type="domain" description="Peptidase C58 YopT-type" evidence="4">
    <location>
        <begin position="40"/>
        <end position="217"/>
    </location>
</feature>
<dbReference type="GO" id="GO:0006508">
    <property type="term" value="P:proteolysis"/>
    <property type="evidence" value="ECO:0007669"/>
    <property type="project" value="UniProtKB-KW"/>
</dbReference>
<dbReference type="Gene3D" id="3.90.70.20">
    <property type="match status" value="1"/>
</dbReference>
<evidence type="ECO:0000259" key="4">
    <source>
        <dbReference type="Pfam" id="PF03543"/>
    </source>
</evidence>
<reference evidence="5 6" key="1">
    <citation type="submission" date="2016-10" db="EMBL/GenBank/DDBJ databases">
        <authorList>
            <person name="de Groot N.N."/>
        </authorList>
    </citation>
    <scope>NUCLEOTIDE SEQUENCE [LARGE SCALE GENOMIC DNA]</scope>
    <source>
        <strain evidence="5 6">JCM 21544</strain>
    </source>
</reference>
<dbReference type="SUPFAM" id="SSF54001">
    <property type="entry name" value="Cysteine proteinases"/>
    <property type="match status" value="1"/>
</dbReference>
<organism evidence="5 6">
    <name type="scientific">Pseudomonas indica</name>
    <dbReference type="NCBI Taxonomy" id="137658"/>
    <lineage>
        <taxon>Bacteria</taxon>
        <taxon>Pseudomonadati</taxon>
        <taxon>Pseudomonadota</taxon>
        <taxon>Gammaproteobacteria</taxon>
        <taxon>Pseudomonadales</taxon>
        <taxon>Pseudomonadaceae</taxon>
        <taxon>Pseudomonas</taxon>
    </lineage>
</organism>
<keyword evidence="6" id="KW-1185">Reference proteome</keyword>
<evidence type="ECO:0000256" key="3">
    <source>
        <dbReference type="ARBA" id="ARBA00022807"/>
    </source>
</evidence>